<protein>
    <submittedName>
        <fullName evidence="1">Uncharacterized protein</fullName>
    </submittedName>
</protein>
<organism evidence="1 2">
    <name type="scientific">Moorena producens (strain JHB)</name>
    <dbReference type="NCBI Taxonomy" id="1454205"/>
    <lineage>
        <taxon>Bacteria</taxon>
        <taxon>Bacillati</taxon>
        <taxon>Cyanobacteriota</taxon>
        <taxon>Cyanophyceae</taxon>
        <taxon>Coleofasciculales</taxon>
        <taxon>Coleofasciculaceae</taxon>
        <taxon>Moorena</taxon>
    </lineage>
</organism>
<proteinExistence type="predicted"/>
<gene>
    <name evidence="1" type="ORF">BJP36_22095</name>
</gene>
<dbReference type="AlphaFoldDB" id="A0A1D9GBR5"/>
<accession>A0A1D9GBR5</accession>
<name>A0A1D9GBR5_MOOP1</name>
<evidence type="ECO:0000313" key="1">
    <source>
        <dbReference type="EMBL" id="AOY84820.1"/>
    </source>
</evidence>
<evidence type="ECO:0000313" key="2">
    <source>
        <dbReference type="Proteomes" id="UP000176944"/>
    </source>
</evidence>
<dbReference type="EMBL" id="CP017708">
    <property type="protein sequence ID" value="AOY84820.1"/>
    <property type="molecule type" value="Genomic_DNA"/>
</dbReference>
<reference evidence="2" key="1">
    <citation type="submission" date="2016-10" db="EMBL/GenBank/DDBJ databases">
        <title>Comparative genomics uncovers the prolific and rare metabolic potential of the cyanobacterial genus Moorea.</title>
        <authorList>
            <person name="Leao T."/>
            <person name="Castelao G."/>
            <person name="Korobeynikov A."/>
            <person name="Monroe E.A."/>
            <person name="Podell S."/>
            <person name="Glukhov E."/>
            <person name="Allen E."/>
            <person name="Gerwick W.H."/>
            <person name="Gerwick L."/>
        </authorList>
    </citation>
    <scope>NUCLEOTIDE SEQUENCE [LARGE SCALE GENOMIC DNA]</scope>
    <source>
        <strain evidence="2">JHB</strain>
    </source>
</reference>
<sequence length="65" mass="7145">MIENLTPSSVDFPLWQEILDSLASLTRPNFLEALPQLAPLITKFGGVEALGETMAAVEDVSGWWK</sequence>
<dbReference type="Proteomes" id="UP000176944">
    <property type="component" value="Chromosome"/>
</dbReference>